<keyword evidence="3" id="KW-0645">Protease</keyword>
<evidence type="ECO:0000256" key="5">
    <source>
        <dbReference type="ARBA" id="ARBA00022723"/>
    </source>
</evidence>
<dbReference type="GO" id="GO:0006508">
    <property type="term" value="P:proteolysis"/>
    <property type="evidence" value="ECO:0007669"/>
    <property type="project" value="UniProtKB-KW"/>
</dbReference>
<keyword evidence="10 11" id="KW-0472">Membrane</keyword>
<dbReference type="RefSeq" id="WP_369746208.1">
    <property type="nucleotide sequence ID" value="NZ_CP165735.1"/>
</dbReference>
<feature type="transmembrane region" description="Helical" evidence="11">
    <location>
        <begin position="437"/>
        <end position="464"/>
    </location>
</feature>
<evidence type="ECO:0000256" key="6">
    <source>
        <dbReference type="ARBA" id="ARBA00022801"/>
    </source>
</evidence>
<dbReference type="Gene3D" id="3.30.2010.10">
    <property type="entry name" value="Metalloproteases ('zincins'), catalytic domain"/>
    <property type="match status" value="1"/>
</dbReference>
<keyword evidence="8 11" id="KW-1133">Transmembrane helix</keyword>
<evidence type="ECO:0000313" key="13">
    <source>
        <dbReference type="EMBL" id="XDV72795.1"/>
    </source>
</evidence>
<feature type="transmembrane region" description="Helical" evidence="11">
    <location>
        <begin position="640"/>
        <end position="664"/>
    </location>
</feature>
<evidence type="ECO:0000256" key="7">
    <source>
        <dbReference type="ARBA" id="ARBA00022833"/>
    </source>
</evidence>
<dbReference type="GO" id="GO:0004222">
    <property type="term" value="F:metalloendopeptidase activity"/>
    <property type="evidence" value="ECO:0007669"/>
    <property type="project" value="InterPro"/>
</dbReference>
<dbReference type="AlphaFoldDB" id="A0AB39YR16"/>
<gene>
    <name evidence="13" type="ORF">ABQM86_06430</name>
</gene>
<evidence type="ECO:0000259" key="12">
    <source>
        <dbReference type="Pfam" id="PF01435"/>
    </source>
</evidence>
<feature type="transmembrane region" description="Helical" evidence="11">
    <location>
        <begin position="316"/>
        <end position="337"/>
    </location>
</feature>
<dbReference type="PANTHER" id="PTHR43221:SF2">
    <property type="entry name" value="PROTEASE HTPX HOMOLOG"/>
    <property type="match status" value="1"/>
</dbReference>
<feature type="transmembrane region" description="Helical" evidence="11">
    <location>
        <begin position="573"/>
        <end position="593"/>
    </location>
</feature>
<name>A0AB39YR16_9MICC</name>
<feature type="transmembrane region" description="Helical" evidence="11">
    <location>
        <begin position="471"/>
        <end position="490"/>
    </location>
</feature>
<evidence type="ECO:0000256" key="4">
    <source>
        <dbReference type="ARBA" id="ARBA00022692"/>
    </source>
</evidence>
<feature type="transmembrane region" description="Helical" evidence="11">
    <location>
        <begin position="402"/>
        <end position="425"/>
    </location>
</feature>
<dbReference type="InterPro" id="IPR050083">
    <property type="entry name" value="HtpX_protease"/>
</dbReference>
<sequence>MDQKPLAPAVDRRRVNVLALPAPTTGLYVLFTAALLAVGLFVGSWMHNVVLGREWVQELGKCLALDFAQQQQCTAPLEIRRGLWSVAGAGVMAVFAVAVMFVVPLVIRRRRSLQVPAPKHSAVVERFGQLASEAGLRRVPRLYLGPARMGDAFSFGRPGSTAVALPPKIVGLLVRPGPADGVVLHEFAHIRHRDVELAWLARSSWYVTLVVLLVPVAGAIGEGPSLLPYYLWRAVLLAVVVEIVTAALLRSREHDADLRAAQGSYGKVSASLGLLGPGTPATWIQRLRMRHPTREARFAVLNAPSKAATSDFLRSLSAGALAGILGPLVVGTATALLTGSGVVLGGIWASAVVTGSLLGFTVGLDLWRSRFAVALAGAYPAESPHSARSAGVPLSGHGLPGVFRVAVGVAVGLALGQVLSFAGIGQDVSAPVDPMTLIAPIIAGLGTVLICAGFASIGLPLALLARRPRHFWLPVALLSTATLVVTTWMADSLDLALTNFGWVGAALWIQYGYDEWPGIGVALVLGITATIAACYGQFFRGREARGWMYFNDNNDDGGLDYQRRPHLKAPGSSFWLPLVLGLVAGIAGSIFLVSQLLLISPIRTAEAASHADFLWVSTTVLCWASVSAVLCLVNPATGPATTFIAGPLTLALCAMGVAVFWLASTDSVPWDVLLSIWAPAMARGFAISLIVVSLTVTLRLAVQAVIGLVVNRANRANRTTRAAEPSGRAATT</sequence>
<feature type="domain" description="Peptidase M48" evidence="12">
    <location>
        <begin position="148"/>
        <end position="303"/>
    </location>
</feature>
<feature type="transmembrane region" description="Helical" evidence="11">
    <location>
        <begin position="84"/>
        <end position="107"/>
    </location>
</feature>
<keyword evidence="7" id="KW-0862">Zinc</keyword>
<keyword evidence="6 13" id="KW-0378">Hydrolase</keyword>
<accession>A0AB39YR16</accession>
<dbReference type="InterPro" id="IPR001915">
    <property type="entry name" value="Peptidase_M48"/>
</dbReference>
<feature type="transmembrane region" description="Helical" evidence="11">
    <location>
        <begin position="199"/>
        <end position="218"/>
    </location>
</feature>
<comment type="cofactor">
    <cofactor evidence="1">
        <name>Zn(2+)</name>
        <dbReference type="ChEBI" id="CHEBI:29105"/>
    </cofactor>
</comment>
<evidence type="ECO:0000256" key="8">
    <source>
        <dbReference type="ARBA" id="ARBA00022989"/>
    </source>
</evidence>
<feature type="transmembrane region" description="Helical" evidence="11">
    <location>
        <begin position="20"/>
        <end position="46"/>
    </location>
</feature>
<keyword evidence="9 13" id="KW-0482">Metalloprotease</keyword>
<proteinExistence type="predicted"/>
<evidence type="ECO:0000256" key="11">
    <source>
        <dbReference type="SAM" id="Phobius"/>
    </source>
</evidence>
<dbReference type="EC" id="3.4.24.-" evidence="13"/>
<evidence type="ECO:0000256" key="2">
    <source>
        <dbReference type="ARBA" id="ARBA00022475"/>
    </source>
</evidence>
<dbReference type="PANTHER" id="PTHR43221">
    <property type="entry name" value="PROTEASE HTPX"/>
    <property type="match status" value="1"/>
</dbReference>
<dbReference type="Pfam" id="PF01435">
    <property type="entry name" value="Peptidase_M48"/>
    <property type="match status" value="1"/>
</dbReference>
<keyword evidence="2" id="KW-1003">Cell membrane</keyword>
<dbReference type="EMBL" id="CP165735">
    <property type="protein sequence ID" value="XDV72795.1"/>
    <property type="molecule type" value="Genomic_DNA"/>
</dbReference>
<keyword evidence="4 11" id="KW-0812">Transmembrane</keyword>
<keyword evidence="5" id="KW-0479">Metal-binding</keyword>
<evidence type="ECO:0000256" key="10">
    <source>
        <dbReference type="ARBA" id="ARBA00023136"/>
    </source>
</evidence>
<dbReference type="GO" id="GO:0046872">
    <property type="term" value="F:metal ion binding"/>
    <property type="evidence" value="ECO:0007669"/>
    <property type="project" value="UniProtKB-KW"/>
</dbReference>
<feature type="transmembrane region" description="Helical" evidence="11">
    <location>
        <begin position="230"/>
        <end position="249"/>
    </location>
</feature>
<feature type="transmembrane region" description="Helical" evidence="11">
    <location>
        <begin position="684"/>
        <end position="710"/>
    </location>
</feature>
<evidence type="ECO:0000256" key="1">
    <source>
        <dbReference type="ARBA" id="ARBA00001947"/>
    </source>
</evidence>
<evidence type="ECO:0000256" key="3">
    <source>
        <dbReference type="ARBA" id="ARBA00022670"/>
    </source>
</evidence>
<organism evidence="13">
    <name type="scientific">Paenarthrobacter sp. AMU7</name>
    <dbReference type="NCBI Taxonomy" id="3162492"/>
    <lineage>
        <taxon>Bacteria</taxon>
        <taxon>Bacillati</taxon>
        <taxon>Actinomycetota</taxon>
        <taxon>Actinomycetes</taxon>
        <taxon>Micrococcales</taxon>
        <taxon>Micrococcaceae</taxon>
        <taxon>Paenarthrobacter</taxon>
    </lineage>
</organism>
<protein>
    <submittedName>
        <fullName evidence="13">M48 family metalloprotease</fullName>
        <ecNumber evidence="13">3.4.24.-</ecNumber>
    </submittedName>
</protein>
<feature type="transmembrane region" description="Helical" evidence="11">
    <location>
        <begin position="343"/>
        <end position="364"/>
    </location>
</feature>
<feature type="transmembrane region" description="Helical" evidence="11">
    <location>
        <begin position="516"/>
        <end position="538"/>
    </location>
</feature>
<evidence type="ECO:0000256" key="9">
    <source>
        <dbReference type="ARBA" id="ARBA00023049"/>
    </source>
</evidence>
<feature type="transmembrane region" description="Helical" evidence="11">
    <location>
        <begin position="613"/>
        <end position="633"/>
    </location>
</feature>
<reference evidence="13" key="1">
    <citation type="submission" date="2024-07" db="EMBL/GenBank/DDBJ databases">
        <authorList>
            <person name="Li J."/>
            <person name="Wei H."/>
            <person name="Ma J."/>
        </authorList>
    </citation>
    <scope>NUCLEOTIDE SEQUENCE</scope>
    <source>
        <strain evidence="13">AMU7</strain>
    </source>
</reference>